<feature type="compositionally biased region" description="Low complexity" evidence="4">
    <location>
        <begin position="39"/>
        <end position="65"/>
    </location>
</feature>
<evidence type="ECO:0000313" key="6">
    <source>
        <dbReference type="EMBL" id="RNM14067.1"/>
    </source>
</evidence>
<dbReference type="Gene3D" id="2.50.20.20">
    <property type="match status" value="1"/>
</dbReference>
<dbReference type="SUPFAM" id="SSF89392">
    <property type="entry name" value="Prokaryotic lipoproteins and lipoprotein localization factors"/>
    <property type="match status" value="1"/>
</dbReference>
<feature type="region of interest" description="Disordered" evidence="4">
    <location>
        <begin position="27"/>
        <end position="73"/>
    </location>
</feature>
<comment type="subcellular location">
    <subcellularLocation>
        <location evidence="1">Cell envelope</location>
    </subcellularLocation>
</comment>
<evidence type="ECO:0000256" key="2">
    <source>
        <dbReference type="ARBA" id="ARBA00009194"/>
    </source>
</evidence>
<gene>
    <name evidence="6" type="ORF">EFL26_14105</name>
</gene>
<dbReference type="InterPro" id="IPR029046">
    <property type="entry name" value="LolA/LolB/LppX"/>
</dbReference>
<dbReference type="InterPro" id="IPR009830">
    <property type="entry name" value="LppX/LprAFG"/>
</dbReference>
<name>A0A3N0GNQ6_9ACTN</name>
<sequence>MLTHRSRSLALAASGALLLAALAGCGSGDKKDDAGTKHASASSSASASTSPSASATPDPSSADATVGAAAPGERLTKDNLVPTMLAAMRDKKTAHMTMKFGSSVGAEADVRYAGDHTDMKMSMDMGPTKAVVIMVDKVLYLQQAAGGKFRKIDSSDPAMGSLLSGMSSFGPESSISAMRGAVQKVVYAGSSTVDGDKVDQYHVTVDSSSIAQTLGSSASADLPETVTYDLYVDHDHLMRRIDMTVAKQHIDMVVTNWGKPVDIAAPPASQVLS</sequence>
<evidence type="ECO:0000256" key="1">
    <source>
        <dbReference type="ARBA" id="ARBA00004196"/>
    </source>
</evidence>
<dbReference type="PROSITE" id="PS51257">
    <property type="entry name" value="PROKAR_LIPOPROTEIN"/>
    <property type="match status" value="1"/>
</dbReference>
<dbReference type="Proteomes" id="UP000279994">
    <property type="component" value="Unassembled WGS sequence"/>
</dbReference>
<keyword evidence="6" id="KW-0449">Lipoprotein</keyword>
<protein>
    <submittedName>
        <fullName evidence="6">LppX_LprAFG lipoprotein</fullName>
    </submittedName>
</protein>
<dbReference type="Pfam" id="PF07161">
    <property type="entry name" value="LppX_LprAFG"/>
    <property type="match status" value="1"/>
</dbReference>
<evidence type="ECO:0000313" key="7">
    <source>
        <dbReference type="Proteomes" id="UP000279994"/>
    </source>
</evidence>
<comment type="similarity">
    <text evidence="2">Belongs to the LppX/LprAFG lipoprotein family.</text>
</comment>
<keyword evidence="5" id="KW-0732">Signal</keyword>
<dbReference type="AlphaFoldDB" id="A0A3N0GNQ6"/>
<feature type="signal peptide" evidence="5">
    <location>
        <begin position="1"/>
        <end position="23"/>
    </location>
</feature>
<proteinExistence type="inferred from homology"/>
<keyword evidence="7" id="KW-1185">Reference proteome</keyword>
<organism evidence="6 7">
    <name type="scientific">Nocardioides pocheonensis</name>
    <dbReference type="NCBI Taxonomy" id="661485"/>
    <lineage>
        <taxon>Bacteria</taxon>
        <taxon>Bacillati</taxon>
        <taxon>Actinomycetota</taxon>
        <taxon>Actinomycetes</taxon>
        <taxon>Propionibacteriales</taxon>
        <taxon>Nocardioidaceae</taxon>
        <taxon>Nocardioides</taxon>
    </lineage>
</organism>
<dbReference type="OrthoDB" id="3781094at2"/>
<evidence type="ECO:0000256" key="4">
    <source>
        <dbReference type="SAM" id="MobiDB-lite"/>
    </source>
</evidence>
<keyword evidence="3" id="KW-0472">Membrane</keyword>
<reference evidence="6 7" key="1">
    <citation type="submission" date="2018-11" db="EMBL/GenBank/DDBJ databases">
        <authorList>
            <person name="Li F."/>
        </authorList>
    </citation>
    <scope>NUCLEOTIDE SEQUENCE [LARGE SCALE GENOMIC DNA]</scope>
    <source>
        <strain evidence="6 7">Gsoil 818</strain>
    </source>
</reference>
<keyword evidence="3" id="KW-1003">Cell membrane</keyword>
<dbReference type="RefSeq" id="WP_123223473.1">
    <property type="nucleotide sequence ID" value="NZ_RJSF01000040.1"/>
</dbReference>
<dbReference type="EMBL" id="RJSF01000040">
    <property type="protein sequence ID" value="RNM14067.1"/>
    <property type="molecule type" value="Genomic_DNA"/>
</dbReference>
<comment type="caution">
    <text evidence="6">The sequence shown here is derived from an EMBL/GenBank/DDBJ whole genome shotgun (WGS) entry which is preliminary data.</text>
</comment>
<evidence type="ECO:0000256" key="5">
    <source>
        <dbReference type="SAM" id="SignalP"/>
    </source>
</evidence>
<accession>A0A3N0GNQ6</accession>
<feature type="chain" id="PRO_5039370547" evidence="5">
    <location>
        <begin position="24"/>
        <end position="273"/>
    </location>
</feature>
<evidence type="ECO:0000256" key="3">
    <source>
        <dbReference type="ARBA" id="ARBA00022475"/>
    </source>
</evidence>
<dbReference type="GO" id="GO:0030313">
    <property type="term" value="C:cell envelope"/>
    <property type="evidence" value="ECO:0007669"/>
    <property type="project" value="UniProtKB-SubCell"/>
</dbReference>